<evidence type="ECO:0000256" key="3">
    <source>
        <dbReference type="ARBA" id="ARBA00012513"/>
    </source>
</evidence>
<dbReference type="PANTHER" id="PTHR12209:SF0">
    <property type="entry name" value="EKC_KEOPS COMPLEX SUBUNIT TP53RK"/>
    <property type="match status" value="1"/>
</dbReference>
<evidence type="ECO:0000256" key="16">
    <source>
        <dbReference type="ARBA" id="ARBA00062157"/>
    </source>
</evidence>
<evidence type="ECO:0000256" key="18">
    <source>
        <dbReference type="ARBA" id="ARBA00080585"/>
    </source>
</evidence>
<evidence type="ECO:0000256" key="8">
    <source>
        <dbReference type="ARBA" id="ARBA00022741"/>
    </source>
</evidence>
<reference evidence="21" key="1">
    <citation type="submission" date="2015-07" db="EMBL/GenBank/DDBJ databases">
        <title>MeaNS - Measles Nucleotide Surveillance Program.</title>
        <authorList>
            <person name="Tran T."/>
            <person name="Druce J."/>
        </authorList>
    </citation>
    <scope>NUCLEOTIDE SEQUENCE</scope>
    <source>
        <strain evidence="21">UCB-OBI-ISO-001</strain>
        <tissue evidence="21">Gonad</tissue>
    </source>
</reference>
<comment type="function">
    <text evidence="15">Component of the EKC/KEOPS complex that is required for the formation of a threonylcarbamoyl group on adenosine at position 37 (t(6)A37) in tRNAs that read codons beginning with adenine. The complex is probably involved in the transfer of the threonylcarbamoyl moiety of threonylcarbamoyl-AMP (TC-AMP) to the N6 group of A37. TP53RK has ATPase activity in the context of the EKC/KEOPS complex and likely plays a supporting role to the catalytic subunit OSGEP. Atypical protein kinase that phosphorylates 'Ser-15' of p53/TP53 protein and may therefore participate in its activation.</text>
</comment>
<evidence type="ECO:0000256" key="17">
    <source>
        <dbReference type="ARBA" id="ARBA00079584"/>
    </source>
</evidence>
<gene>
    <name evidence="21" type="ORF">OCBIM_22021226mg</name>
</gene>
<dbReference type="InterPro" id="IPR000719">
    <property type="entry name" value="Prot_kinase_dom"/>
</dbReference>
<evidence type="ECO:0000256" key="4">
    <source>
        <dbReference type="ARBA" id="ARBA00022527"/>
    </source>
</evidence>
<name>A0A0L8FH00_OCTBM</name>
<comment type="subunit">
    <text evidence="16">Component of the EKC/KEOPS complex composed of at least GON7, TP53RK, TPRKB, OSGEP and LAGE3; the whole complex dimerizes.</text>
</comment>
<dbReference type="InterPro" id="IPR008266">
    <property type="entry name" value="Tyr_kinase_AS"/>
</dbReference>
<dbReference type="OMA" id="HKLYMEY"/>
<evidence type="ECO:0000256" key="9">
    <source>
        <dbReference type="ARBA" id="ARBA00022777"/>
    </source>
</evidence>
<evidence type="ECO:0000256" key="15">
    <source>
        <dbReference type="ARBA" id="ARBA00056624"/>
    </source>
</evidence>
<sequence>MVLNGELGTLVKQGAEAKLYESLFYERPCIIKERFQKSYRHPTLDKSLTQQRLKSEVRAMLRCRMNGIPAPVVFFTNLENGCIYMEKILNSLTMKDYIRNCQQQNGVMQCASQLSPLVLKMGEMVGKMHQNNLIHGDLTTSNVLVRGDPANLDLVFIDFGLSHFENNAEDKGVDLYVLERALLSTHPNTEQVFTDILNGYKIGNEAGYADVLLKLEEVRLRGRKRTMVG</sequence>
<dbReference type="EC" id="2.7.11.1" evidence="3"/>
<dbReference type="FunFam" id="1.10.510.10:FF:000323">
    <property type="entry name" value="TP53-regulating kinase, putative"/>
    <property type="match status" value="1"/>
</dbReference>
<protein>
    <recommendedName>
        <fullName evidence="3">non-specific serine/threonine protein kinase</fullName>
        <ecNumber evidence="3">2.7.11.1</ecNumber>
    </recommendedName>
    <alternativeName>
        <fullName evidence="17">Nori-2</fullName>
    </alternativeName>
    <alternativeName>
        <fullName evidence="18">TP53-regulating kinase</fullName>
    </alternativeName>
    <alternativeName>
        <fullName evidence="19">p53-related protein kinase</fullName>
    </alternativeName>
</protein>
<keyword evidence="12" id="KW-0539">Nucleus</keyword>
<dbReference type="STRING" id="37653.A0A0L8FH00"/>
<dbReference type="Gene3D" id="1.10.510.10">
    <property type="entry name" value="Transferase(Phosphotransferase) domain 1"/>
    <property type="match status" value="1"/>
</dbReference>
<dbReference type="InterPro" id="IPR022495">
    <property type="entry name" value="Bud32"/>
</dbReference>
<evidence type="ECO:0000256" key="12">
    <source>
        <dbReference type="ARBA" id="ARBA00023242"/>
    </source>
</evidence>
<keyword evidence="6" id="KW-0808">Transferase</keyword>
<dbReference type="GO" id="GO:0004674">
    <property type="term" value="F:protein serine/threonine kinase activity"/>
    <property type="evidence" value="ECO:0007669"/>
    <property type="project" value="UniProtKB-KW"/>
</dbReference>
<dbReference type="GO" id="GO:0005829">
    <property type="term" value="C:cytosol"/>
    <property type="evidence" value="ECO:0007669"/>
    <property type="project" value="TreeGrafter"/>
</dbReference>
<dbReference type="GO" id="GO:0008033">
    <property type="term" value="P:tRNA processing"/>
    <property type="evidence" value="ECO:0007669"/>
    <property type="project" value="UniProtKB-KW"/>
</dbReference>
<dbReference type="OrthoDB" id="3399at2759"/>
<dbReference type="PROSITE" id="PS50011">
    <property type="entry name" value="PROTEIN_KINASE_DOM"/>
    <property type="match status" value="1"/>
</dbReference>
<evidence type="ECO:0000256" key="10">
    <source>
        <dbReference type="ARBA" id="ARBA00022801"/>
    </source>
</evidence>
<dbReference type="InterPro" id="IPR011009">
    <property type="entry name" value="Kinase-like_dom_sf"/>
</dbReference>
<dbReference type="SUPFAM" id="SSF56112">
    <property type="entry name" value="Protein kinase-like (PK-like)"/>
    <property type="match status" value="1"/>
</dbReference>
<organism evidence="21">
    <name type="scientific">Octopus bimaculoides</name>
    <name type="common">California two-spotted octopus</name>
    <dbReference type="NCBI Taxonomy" id="37653"/>
    <lineage>
        <taxon>Eukaryota</taxon>
        <taxon>Metazoa</taxon>
        <taxon>Spiralia</taxon>
        <taxon>Lophotrochozoa</taxon>
        <taxon>Mollusca</taxon>
        <taxon>Cephalopoda</taxon>
        <taxon>Coleoidea</taxon>
        <taxon>Octopodiformes</taxon>
        <taxon>Octopoda</taxon>
        <taxon>Incirrata</taxon>
        <taxon>Octopodidae</taxon>
        <taxon>Octopus</taxon>
    </lineage>
</organism>
<dbReference type="GO" id="GO:0000408">
    <property type="term" value="C:EKC/KEOPS complex"/>
    <property type="evidence" value="ECO:0007669"/>
    <property type="project" value="TreeGrafter"/>
</dbReference>
<accession>A0A0L8FH00</accession>
<keyword evidence="5" id="KW-0597">Phosphoprotein</keyword>
<evidence type="ECO:0000256" key="2">
    <source>
        <dbReference type="ARBA" id="ARBA00010630"/>
    </source>
</evidence>
<evidence type="ECO:0000256" key="19">
    <source>
        <dbReference type="ARBA" id="ARBA00081359"/>
    </source>
</evidence>
<comment type="catalytic activity">
    <reaction evidence="14">
        <text>L-seryl-[protein] + ATP = O-phospho-L-seryl-[protein] + ADP + H(+)</text>
        <dbReference type="Rhea" id="RHEA:17989"/>
        <dbReference type="Rhea" id="RHEA-COMP:9863"/>
        <dbReference type="Rhea" id="RHEA-COMP:11604"/>
        <dbReference type="ChEBI" id="CHEBI:15378"/>
        <dbReference type="ChEBI" id="CHEBI:29999"/>
        <dbReference type="ChEBI" id="CHEBI:30616"/>
        <dbReference type="ChEBI" id="CHEBI:83421"/>
        <dbReference type="ChEBI" id="CHEBI:456216"/>
        <dbReference type="EC" id="2.7.11.1"/>
    </reaction>
</comment>
<evidence type="ECO:0000259" key="20">
    <source>
        <dbReference type="PROSITE" id="PS50011"/>
    </source>
</evidence>
<keyword evidence="4" id="KW-0723">Serine/threonine-protein kinase</keyword>
<evidence type="ECO:0000256" key="6">
    <source>
        <dbReference type="ARBA" id="ARBA00022679"/>
    </source>
</evidence>
<comment type="subcellular location">
    <subcellularLocation>
        <location evidence="1">Nucleus</location>
    </subcellularLocation>
</comment>
<dbReference type="Gene3D" id="3.30.200.20">
    <property type="entry name" value="Phosphorylase Kinase, domain 1"/>
    <property type="match status" value="1"/>
</dbReference>
<dbReference type="GO" id="GO:0005634">
    <property type="term" value="C:nucleus"/>
    <property type="evidence" value="ECO:0007669"/>
    <property type="project" value="UniProtKB-SubCell"/>
</dbReference>
<evidence type="ECO:0000256" key="13">
    <source>
        <dbReference type="ARBA" id="ARBA00047899"/>
    </source>
</evidence>
<evidence type="ECO:0000313" key="21">
    <source>
        <dbReference type="EMBL" id="KOF62922.1"/>
    </source>
</evidence>
<keyword evidence="11" id="KW-0067">ATP-binding</keyword>
<dbReference type="GO" id="GO:0070525">
    <property type="term" value="P:tRNA threonylcarbamoyladenosine metabolic process"/>
    <property type="evidence" value="ECO:0007669"/>
    <property type="project" value="TreeGrafter"/>
</dbReference>
<dbReference type="GO" id="GO:0016787">
    <property type="term" value="F:hydrolase activity"/>
    <property type="evidence" value="ECO:0007669"/>
    <property type="project" value="UniProtKB-KW"/>
</dbReference>
<evidence type="ECO:0000256" key="1">
    <source>
        <dbReference type="ARBA" id="ARBA00004123"/>
    </source>
</evidence>
<dbReference type="EMBL" id="KQ432043">
    <property type="protein sequence ID" value="KOF62922.1"/>
    <property type="molecule type" value="Genomic_DNA"/>
</dbReference>
<dbReference type="PROSITE" id="PS00109">
    <property type="entry name" value="PROTEIN_KINASE_TYR"/>
    <property type="match status" value="1"/>
</dbReference>
<dbReference type="NCBIfam" id="TIGR03724">
    <property type="entry name" value="arch_bud32"/>
    <property type="match status" value="1"/>
</dbReference>
<evidence type="ECO:0000256" key="11">
    <source>
        <dbReference type="ARBA" id="ARBA00022840"/>
    </source>
</evidence>
<dbReference type="GO" id="GO:0005524">
    <property type="term" value="F:ATP binding"/>
    <property type="evidence" value="ECO:0007669"/>
    <property type="project" value="UniProtKB-KW"/>
</dbReference>
<keyword evidence="7" id="KW-0819">tRNA processing</keyword>
<comment type="similarity">
    <text evidence="2">Belongs to the protein kinase superfamily. BUD32 family.</text>
</comment>
<dbReference type="FunFam" id="3.30.200.20:FF:000201">
    <property type="entry name" value="TP53-regulating kinase isoform X1"/>
    <property type="match status" value="1"/>
</dbReference>
<keyword evidence="9" id="KW-0418">Kinase</keyword>
<evidence type="ECO:0000256" key="14">
    <source>
        <dbReference type="ARBA" id="ARBA00048679"/>
    </source>
</evidence>
<keyword evidence="8" id="KW-0547">Nucleotide-binding</keyword>
<comment type="catalytic activity">
    <reaction evidence="13">
        <text>L-threonyl-[protein] + ATP = O-phospho-L-threonyl-[protein] + ADP + H(+)</text>
        <dbReference type="Rhea" id="RHEA:46608"/>
        <dbReference type="Rhea" id="RHEA-COMP:11060"/>
        <dbReference type="Rhea" id="RHEA-COMP:11605"/>
        <dbReference type="ChEBI" id="CHEBI:15378"/>
        <dbReference type="ChEBI" id="CHEBI:30013"/>
        <dbReference type="ChEBI" id="CHEBI:30616"/>
        <dbReference type="ChEBI" id="CHEBI:61977"/>
        <dbReference type="ChEBI" id="CHEBI:456216"/>
        <dbReference type="EC" id="2.7.11.1"/>
    </reaction>
</comment>
<dbReference type="AlphaFoldDB" id="A0A0L8FH00"/>
<proteinExistence type="inferred from homology"/>
<evidence type="ECO:0000256" key="5">
    <source>
        <dbReference type="ARBA" id="ARBA00022553"/>
    </source>
</evidence>
<feature type="domain" description="Protein kinase" evidence="20">
    <location>
        <begin position="1"/>
        <end position="229"/>
    </location>
</feature>
<keyword evidence="10" id="KW-0378">Hydrolase</keyword>
<dbReference type="Pfam" id="PF06293">
    <property type="entry name" value="Kdo"/>
    <property type="match status" value="1"/>
</dbReference>
<dbReference type="KEGG" id="obi:106883433"/>
<dbReference type="PANTHER" id="PTHR12209">
    <property type="entry name" value="NON-SPECIFIC SERINE/THREONINE PROTEIN KINASE"/>
    <property type="match status" value="1"/>
</dbReference>
<evidence type="ECO:0000256" key="7">
    <source>
        <dbReference type="ARBA" id="ARBA00022694"/>
    </source>
</evidence>